<name>A0AAQ3KPK7_9LILI</name>
<dbReference type="AlphaFoldDB" id="A0AAQ3KPK7"/>
<accession>A0AAQ3KPK7</accession>
<protein>
    <recommendedName>
        <fullName evidence="2">Reverse transcriptase domain-containing protein</fullName>
    </recommendedName>
</protein>
<dbReference type="Pfam" id="PF00078">
    <property type="entry name" value="RVT_1"/>
    <property type="match status" value="1"/>
</dbReference>
<dbReference type="InterPro" id="IPR000477">
    <property type="entry name" value="RT_dom"/>
</dbReference>
<dbReference type="EMBL" id="CP136895">
    <property type="protein sequence ID" value="WOL10733.1"/>
    <property type="molecule type" value="Genomic_DNA"/>
</dbReference>
<dbReference type="PANTHER" id="PTHR33116">
    <property type="entry name" value="REVERSE TRANSCRIPTASE ZINC-BINDING DOMAIN-CONTAINING PROTEIN-RELATED-RELATED"/>
    <property type="match status" value="1"/>
</dbReference>
<feature type="domain" description="Reverse transcriptase" evidence="2">
    <location>
        <begin position="1"/>
        <end position="179"/>
    </location>
</feature>
<dbReference type="PROSITE" id="PS50878">
    <property type="entry name" value="RT_POL"/>
    <property type="match status" value="1"/>
</dbReference>
<reference evidence="3 4" key="1">
    <citation type="submission" date="2023-10" db="EMBL/GenBank/DDBJ databases">
        <title>Chromosome-scale genome assembly provides insights into flower coloration mechanisms of Canna indica.</title>
        <authorList>
            <person name="Li C."/>
        </authorList>
    </citation>
    <scope>NUCLEOTIDE SEQUENCE [LARGE SCALE GENOMIC DNA]</scope>
    <source>
        <tissue evidence="3">Flower</tissue>
    </source>
</reference>
<keyword evidence="1" id="KW-0812">Transmembrane</keyword>
<dbReference type="PANTHER" id="PTHR33116:SF86">
    <property type="entry name" value="REVERSE TRANSCRIPTASE DOMAIN-CONTAINING PROTEIN"/>
    <property type="match status" value="1"/>
</dbReference>
<gene>
    <name evidence="3" type="ORF">Cni_G19492</name>
</gene>
<dbReference type="InterPro" id="IPR043502">
    <property type="entry name" value="DNA/RNA_pol_sf"/>
</dbReference>
<organism evidence="3 4">
    <name type="scientific">Canna indica</name>
    <name type="common">Indian-shot</name>
    <dbReference type="NCBI Taxonomy" id="4628"/>
    <lineage>
        <taxon>Eukaryota</taxon>
        <taxon>Viridiplantae</taxon>
        <taxon>Streptophyta</taxon>
        <taxon>Embryophyta</taxon>
        <taxon>Tracheophyta</taxon>
        <taxon>Spermatophyta</taxon>
        <taxon>Magnoliopsida</taxon>
        <taxon>Liliopsida</taxon>
        <taxon>Zingiberales</taxon>
        <taxon>Cannaceae</taxon>
        <taxon>Canna</taxon>
    </lineage>
</organism>
<evidence type="ECO:0000313" key="3">
    <source>
        <dbReference type="EMBL" id="WOL10733.1"/>
    </source>
</evidence>
<proteinExistence type="predicted"/>
<sequence length="292" mass="33010">MSKSYDKVEWKCLIVIMRKMGFTGTILGWIWRCLSTVSYSILINGNPGRCFSPSGGIRQGDPLSPFLFVILSEAFSGLLRNAQIAKRISGIKLSRRGPNITHLFFADDSMLFGKIKRSEIEELKNIFDTYEAASGKMINLQKLAILYSHNTCETDKALIRDILNVAEEQWNSQCLGMPLVIGGSKRQIFSFVKDKVAKKIMNWKNKLLSIVGREILIKVVAQAAPTYVMSCFKLPVTTCHEINSLIARFWWSGKTEDKKIHWKSRSYLCKSKPAGGLGFRDIQKFNDALIAK</sequence>
<evidence type="ECO:0000313" key="4">
    <source>
        <dbReference type="Proteomes" id="UP001327560"/>
    </source>
</evidence>
<feature type="transmembrane region" description="Helical" evidence="1">
    <location>
        <begin position="21"/>
        <end position="43"/>
    </location>
</feature>
<dbReference type="SUPFAM" id="SSF56672">
    <property type="entry name" value="DNA/RNA polymerases"/>
    <property type="match status" value="1"/>
</dbReference>
<dbReference type="Proteomes" id="UP001327560">
    <property type="component" value="Chromosome 6"/>
</dbReference>
<evidence type="ECO:0000259" key="2">
    <source>
        <dbReference type="PROSITE" id="PS50878"/>
    </source>
</evidence>
<evidence type="ECO:0000256" key="1">
    <source>
        <dbReference type="SAM" id="Phobius"/>
    </source>
</evidence>
<keyword evidence="4" id="KW-1185">Reference proteome</keyword>
<keyword evidence="1" id="KW-0472">Membrane</keyword>
<keyword evidence="1" id="KW-1133">Transmembrane helix</keyword>